<feature type="domain" description="HPt" evidence="11">
    <location>
        <begin position="1"/>
        <end position="105"/>
    </location>
</feature>
<dbReference type="EC" id="2.7.13.3" evidence="2"/>
<dbReference type="InterPro" id="IPR051315">
    <property type="entry name" value="Bact_Chemotaxis_CheA"/>
</dbReference>
<dbReference type="AlphaFoldDB" id="A0A3B1D989"/>
<dbReference type="InterPro" id="IPR036641">
    <property type="entry name" value="HPT_dom_sf"/>
</dbReference>
<proteinExistence type="predicted"/>
<dbReference type="Pfam" id="PF02518">
    <property type="entry name" value="HATPase_c"/>
    <property type="match status" value="1"/>
</dbReference>
<dbReference type="GO" id="GO:0005737">
    <property type="term" value="C:cytoplasm"/>
    <property type="evidence" value="ECO:0007669"/>
    <property type="project" value="InterPro"/>
</dbReference>
<dbReference type="GO" id="GO:0000155">
    <property type="term" value="F:phosphorelay sensor kinase activity"/>
    <property type="evidence" value="ECO:0007669"/>
    <property type="project" value="InterPro"/>
</dbReference>
<dbReference type="PROSITE" id="PS50109">
    <property type="entry name" value="HIS_KIN"/>
    <property type="match status" value="1"/>
</dbReference>
<dbReference type="PROSITE" id="PS50894">
    <property type="entry name" value="HPT"/>
    <property type="match status" value="1"/>
</dbReference>
<dbReference type="InterPro" id="IPR005467">
    <property type="entry name" value="His_kinase_dom"/>
</dbReference>
<evidence type="ECO:0000256" key="5">
    <source>
        <dbReference type="ARBA" id="ARBA00022553"/>
    </source>
</evidence>
<evidence type="ECO:0000256" key="3">
    <source>
        <dbReference type="ARBA" id="ARBA00021495"/>
    </source>
</evidence>
<feature type="domain" description="CheW-like" evidence="10">
    <location>
        <begin position="573"/>
        <end position="708"/>
    </location>
</feature>
<keyword evidence="8 12" id="KW-0418">Kinase</keyword>
<dbReference type="Pfam" id="PF02895">
    <property type="entry name" value="H-kinase_dim"/>
    <property type="match status" value="1"/>
</dbReference>
<dbReference type="GO" id="GO:0006935">
    <property type="term" value="P:chemotaxis"/>
    <property type="evidence" value="ECO:0007669"/>
    <property type="project" value="UniProtKB-KW"/>
</dbReference>
<gene>
    <name evidence="12" type="ORF">MNBD_NITROSPINAE02-1433</name>
</gene>
<dbReference type="SMART" id="SM00073">
    <property type="entry name" value="HPT"/>
    <property type="match status" value="1"/>
</dbReference>
<evidence type="ECO:0000256" key="4">
    <source>
        <dbReference type="ARBA" id="ARBA00022500"/>
    </source>
</evidence>
<dbReference type="SMART" id="SM00387">
    <property type="entry name" value="HATPase_c"/>
    <property type="match status" value="1"/>
</dbReference>
<dbReference type="SUPFAM" id="SSF55874">
    <property type="entry name" value="ATPase domain of HSP90 chaperone/DNA topoisomerase II/histidine kinase"/>
    <property type="match status" value="1"/>
</dbReference>
<dbReference type="PANTHER" id="PTHR43395">
    <property type="entry name" value="SENSOR HISTIDINE KINASE CHEA"/>
    <property type="match status" value="1"/>
</dbReference>
<reference evidence="12" key="1">
    <citation type="submission" date="2018-06" db="EMBL/GenBank/DDBJ databases">
        <authorList>
            <person name="Zhirakovskaya E."/>
        </authorList>
    </citation>
    <scope>NUCLEOTIDE SEQUENCE</scope>
</reference>
<name>A0A3B1D989_9ZZZZ</name>
<evidence type="ECO:0000259" key="9">
    <source>
        <dbReference type="PROSITE" id="PS50109"/>
    </source>
</evidence>
<dbReference type="SUPFAM" id="SSF47226">
    <property type="entry name" value="Histidine-containing phosphotransfer domain, HPT domain"/>
    <property type="match status" value="1"/>
</dbReference>
<dbReference type="Gene3D" id="2.30.30.40">
    <property type="entry name" value="SH3 Domains"/>
    <property type="match status" value="1"/>
</dbReference>
<dbReference type="PANTHER" id="PTHR43395:SF10">
    <property type="entry name" value="CHEMOTAXIS PROTEIN CHEA"/>
    <property type="match status" value="1"/>
</dbReference>
<evidence type="ECO:0000256" key="2">
    <source>
        <dbReference type="ARBA" id="ARBA00012438"/>
    </source>
</evidence>
<dbReference type="PROSITE" id="PS50851">
    <property type="entry name" value="CHEW"/>
    <property type="match status" value="1"/>
</dbReference>
<dbReference type="FunFam" id="3.30.565.10:FF:000016">
    <property type="entry name" value="Chemotaxis protein CheA, putative"/>
    <property type="match status" value="1"/>
</dbReference>
<evidence type="ECO:0000313" key="12">
    <source>
        <dbReference type="EMBL" id="VAX25247.1"/>
    </source>
</evidence>
<dbReference type="InterPro" id="IPR036061">
    <property type="entry name" value="CheW-like_dom_sf"/>
</dbReference>
<evidence type="ECO:0000256" key="1">
    <source>
        <dbReference type="ARBA" id="ARBA00000085"/>
    </source>
</evidence>
<dbReference type="InterPro" id="IPR004105">
    <property type="entry name" value="CheA-like_dim"/>
</dbReference>
<feature type="domain" description="Histidine kinase" evidence="9">
    <location>
        <begin position="431"/>
        <end position="569"/>
    </location>
</feature>
<dbReference type="Gene3D" id="1.20.120.160">
    <property type="entry name" value="HPT domain"/>
    <property type="match status" value="1"/>
</dbReference>
<evidence type="ECO:0000259" key="11">
    <source>
        <dbReference type="PROSITE" id="PS50894"/>
    </source>
</evidence>
<evidence type="ECO:0000256" key="7">
    <source>
        <dbReference type="ARBA" id="ARBA00022741"/>
    </source>
</evidence>
<keyword evidence="7" id="KW-0547">Nucleotide-binding</keyword>
<dbReference type="InterPro" id="IPR003594">
    <property type="entry name" value="HATPase_dom"/>
</dbReference>
<dbReference type="InterPro" id="IPR036890">
    <property type="entry name" value="HATPase_C_sf"/>
</dbReference>
<dbReference type="Pfam" id="PF01627">
    <property type="entry name" value="Hpt"/>
    <property type="match status" value="1"/>
</dbReference>
<sequence>MSEVDNELLQNFFEEADEMIIEVETHSVALESDPNDSSHIHSVFRAVHSLKGNSAFFDLTKTQSFCHSFENYLDLLREKKIETTEPTIQFIIEGADHLKNIFVRLRESGLVEMMEEDEIDFLDRLDEKISLHAEEDVIERIRGVLIRFFNKAKTDGSLEDDTPIKDLHDMIEDAAPDLISDRRKSDPGDGAKWMYGELDVTREYLDLLAYASEAAQDNNLHNAYNRFMSCINSLIAKHLSAGVEDPLDKLEDLKDSFEIFYQEEIGVDDTLITSINDSLDVYAKSLTEVKPEVKPAAIKAGGETQGTKGARTQTKTMRINEGLLDEFIDHVGELINVNELFNYLQQRLEVGDLDKLAIDFKNANHAFHELSGRLQKSLYEIRKAPVERAISKLPKIVREVSKSSGKLAKLQTSGGDTEVDKSLMGLIETMLVHCIRNSIDHGIEKPEDRIAAGKNAEGKIMLDVHSDKNQLIIRISDDGHGVDAEKVLQKAVENNLVSARIGMNLSDSDILNYLLLPGFSTAEKVTETSGRGVGMDVVASSIREMNGDIKLINRPGKGLTIDINLPLAYTTRIKLGLTMRVGASMFLIPAESVRESFRASKEDVSNVENKGEVVQRWDRIYPLVRLCDLLNIVDATKNISDGICILAEFKGTEVALFADEILGQRQIVYKELTVQTKEPSAFEGISILDGRNMALILSVDGIIKQFQE</sequence>
<dbReference type="InterPro" id="IPR008207">
    <property type="entry name" value="Sig_transdc_His_kin_Hpt_dom"/>
</dbReference>
<dbReference type="SMART" id="SM00260">
    <property type="entry name" value="CheW"/>
    <property type="match status" value="1"/>
</dbReference>
<dbReference type="Gene3D" id="3.30.565.10">
    <property type="entry name" value="Histidine kinase-like ATPase, C-terminal domain"/>
    <property type="match status" value="1"/>
</dbReference>
<comment type="catalytic activity">
    <reaction evidence="1">
        <text>ATP + protein L-histidine = ADP + protein N-phospho-L-histidine.</text>
        <dbReference type="EC" id="2.7.13.3"/>
    </reaction>
</comment>
<dbReference type="PRINTS" id="PR00344">
    <property type="entry name" value="BCTRLSENSOR"/>
</dbReference>
<dbReference type="EMBL" id="UOGE01000104">
    <property type="protein sequence ID" value="VAX25247.1"/>
    <property type="molecule type" value="Genomic_DNA"/>
</dbReference>
<keyword evidence="6" id="KW-0808">Transferase</keyword>
<protein>
    <recommendedName>
        <fullName evidence="3">Chemotaxis protein CheA</fullName>
        <ecNumber evidence="2">2.7.13.3</ecNumber>
    </recommendedName>
</protein>
<evidence type="ECO:0000256" key="6">
    <source>
        <dbReference type="ARBA" id="ARBA00022679"/>
    </source>
</evidence>
<accession>A0A3B1D989</accession>
<evidence type="ECO:0000259" key="10">
    <source>
        <dbReference type="PROSITE" id="PS50851"/>
    </source>
</evidence>
<dbReference type="CDD" id="cd00088">
    <property type="entry name" value="HPT"/>
    <property type="match status" value="1"/>
</dbReference>
<dbReference type="Pfam" id="PF01584">
    <property type="entry name" value="CheW"/>
    <property type="match status" value="1"/>
</dbReference>
<dbReference type="InterPro" id="IPR002545">
    <property type="entry name" value="CheW-lke_dom"/>
</dbReference>
<evidence type="ECO:0000256" key="8">
    <source>
        <dbReference type="ARBA" id="ARBA00022777"/>
    </source>
</evidence>
<keyword evidence="5" id="KW-0597">Phosphoprotein</keyword>
<dbReference type="SUPFAM" id="SSF50341">
    <property type="entry name" value="CheW-like"/>
    <property type="match status" value="1"/>
</dbReference>
<dbReference type="InterPro" id="IPR004358">
    <property type="entry name" value="Sig_transdc_His_kin-like_C"/>
</dbReference>
<keyword evidence="4" id="KW-0145">Chemotaxis</keyword>
<organism evidence="12">
    <name type="scientific">hydrothermal vent metagenome</name>
    <dbReference type="NCBI Taxonomy" id="652676"/>
    <lineage>
        <taxon>unclassified sequences</taxon>
        <taxon>metagenomes</taxon>
        <taxon>ecological metagenomes</taxon>
    </lineage>
</organism>